<gene>
    <name evidence="2" type="ORF">LCGC14_3153960</name>
</gene>
<evidence type="ECO:0000313" key="2">
    <source>
        <dbReference type="EMBL" id="KKK47559.1"/>
    </source>
</evidence>
<comment type="caution">
    <text evidence="2">The sequence shown here is derived from an EMBL/GenBank/DDBJ whole genome shotgun (WGS) entry which is preliminary data.</text>
</comment>
<organism evidence="2">
    <name type="scientific">marine sediment metagenome</name>
    <dbReference type="NCBI Taxonomy" id="412755"/>
    <lineage>
        <taxon>unclassified sequences</taxon>
        <taxon>metagenomes</taxon>
        <taxon>ecological metagenomes</taxon>
    </lineage>
</organism>
<dbReference type="GO" id="GO:0008757">
    <property type="term" value="F:S-adenosylmethionine-dependent methyltransferase activity"/>
    <property type="evidence" value="ECO:0007669"/>
    <property type="project" value="InterPro"/>
</dbReference>
<dbReference type="PROSITE" id="PS00198">
    <property type="entry name" value="4FE4S_FER_1"/>
    <property type="match status" value="1"/>
</dbReference>
<dbReference type="AlphaFoldDB" id="A0A0F8XZZ8"/>
<dbReference type="Pfam" id="PF08241">
    <property type="entry name" value="Methyltransf_11"/>
    <property type="match status" value="1"/>
</dbReference>
<evidence type="ECO:0000259" key="1">
    <source>
        <dbReference type="PROSITE" id="PS51379"/>
    </source>
</evidence>
<sequence length="208" mass="23903">MQIYRLKINKNQCLGCNVCVVSCPINFNQLKQSSSRINESENSIDGINLLNSTSTSLPFPNESVDRILALESLQHVKHLENFISESKRILKKHGILAIAIPIVTKKITPIVDLGRLSMTWSSEHYTTDYIKLLLIDNGFKILELQNIGSMVYDPLTNYYIRNRDDVKNKILSKYPSYVEKILFKSLQKIKQLSEKNVIDYVLIKCETH</sequence>
<reference evidence="2" key="1">
    <citation type="journal article" date="2015" name="Nature">
        <title>Complex archaea that bridge the gap between prokaryotes and eukaryotes.</title>
        <authorList>
            <person name="Spang A."/>
            <person name="Saw J.H."/>
            <person name="Jorgensen S.L."/>
            <person name="Zaremba-Niedzwiedzka K."/>
            <person name="Martijn J."/>
            <person name="Lind A.E."/>
            <person name="van Eijk R."/>
            <person name="Schleper C."/>
            <person name="Guy L."/>
            <person name="Ettema T.J."/>
        </authorList>
    </citation>
    <scope>NUCLEOTIDE SEQUENCE</scope>
</reference>
<protein>
    <recommendedName>
        <fullName evidence="1">4Fe-4S ferredoxin-type domain-containing protein</fullName>
    </recommendedName>
</protein>
<feature type="domain" description="4Fe-4S ferredoxin-type" evidence="1">
    <location>
        <begin position="4"/>
        <end position="33"/>
    </location>
</feature>
<name>A0A0F8XZZ8_9ZZZZ</name>
<dbReference type="SUPFAM" id="SSF53335">
    <property type="entry name" value="S-adenosyl-L-methionine-dependent methyltransferases"/>
    <property type="match status" value="1"/>
</dbReference>
<accession>A0A0F8XZZ8</accession>
<dbReference type="InterPro" id="IPR029063">
    <property type="entry name" value="SAM-dependent_MTases_sf"/>
</dbReference>
<dbReference type="InterPro" id="IPR017900">
    <property type="entry name" value="4Fe4S_Fe_S_CS"/>
</dbReference>
<proteinExistence type="predicted"/>
<dbReference type="CDD" id="cd02440">
    <property type="entry name" value="AdoMet_MTases"/>
    <property type="match status" value="1"/>
</dbReference>
<dbReference type="Gene3D" id="3.40.50.150">
    <property type="entry name" value="Vaccinia Virus protein VP39"/>
    <property type="match status" value="1"/>
</dbReference>
<dbReference type="SUPFAM" id="SSF54862">
    <property type="entry name" value="4Fe-4S ferredoxins"/>
    <property type="match status" value="1"/>
</dbReference>
<dbReference type="InterPro" id="IPR017896">
    <property type="entry name" value="4Fe4S_Fe-S-bd"/>
</dbReference>
<dbReference type="InterPro" id="IPR013216">
    <property type="entry name" value="Methyltransf_11"/>
</dbReference>
<dbReference type="PROSITE" id="PS51379">
    <property type="entry name" value="4FE4S_FER_2"/>
    <property type="match status" value="1"/>
</dbReference>
<dbReference type="EMBL" id="LAZR01069518">
    <property type="protein sequence ID" value="KKK47559.1"/>
    <property type="molecule type" value="Genomic_DNA"/>
</dbReference>